<dbReference type="VEuPathDB" id="FungiDB:PHYBLDRAFT_62842"/>
<name>A0A167NZX3_PHYB8</name>
<dbReference type="GO" id="GO:0070847">
    <property type="term" value="C:core mediator complex"/>
    <property type="evidence" value="ECO:0007669"/>
    <property type="project" value="TreeGrafter"/>
</dbReference>
<dbReference type="Proteomes" id="UP000077315">
    <property type="component" value="Unassembled WGS sequence"/>
</dbReference>
<comment type="similarity">
    <text evidence="2">Belongs to the Mediator complex subunit 19 family.</text>
</comment>
<dbReference type="FunCoup" id="A0A167NZX3">
    <property type="interactions" value="21"/>
</dbReference>
<organism evidence="10 11">
    <name type="scientific">Phycomyces blakesleeanus (strain ATCC 8743b / DSM 1359 / FGSC 10004 / NBRC 33097 / NRRL 1555)</name>
    <dbReference type="NCBI Taxonomy" id="763407"/>
    <lineage>
        <taxon>Eukaryota</taxon>
        <taxon>Fungi</taxon>
        <taxon>Fungi incertae sedis</taxon>
        <taxon>Mucoromycota</taxon>
        <taxon>Mucoromycotina</taxon>
        <taxon>Mucoromycetes</taxon>
        <taxon>Mucorales</taxon>
        <taxon>Phycomycetaceae</taxon>
        <taxon>Phycomyces</taxon>
    </lineage>
</organism>
<dbReference type="GO" id="GO:0003712">
    <property type="term" value="F:transcription coregulator activity"/>
    <property type="evidence" value="ECO:0007669"/>
    <property type="project" value="InterPro"/>
</dbReference>
<dbReference type="GO" id="GO:0016592">
    <property type="term" value="C:mediator complex"/>
    <property type="evidence" value="ECO:0007669"/>
    <property type="project" value="InterPro"/>
</dbReference>
<keyword evidence="5" id="KW-0010">Activator</keyword>
<feature type="compositionally biased region" description="Basic residues" evidence="9">
    <location>
        <begin position="167"/>
        <end position="181"/>
    </location>
</feature>
<keyword evidence="11" id="KW-1185">Reference proteome</keyword>
<proteinExistence type="inferred from homology"/>
<feature type="compositionally biased region" description="Basic residues" evidence="9">
    <location>
        <begin position="145"/>
        <end position="157"/>
    </location>
</feature>
<evidence type="ECO:0000256" key="6">
    <source>
        <dbReference type="ARBA" id="ARBA00023163"/>
    </source>
</evidence>
<feature type="region of interest" description="Disordered" evidence="9">
    <location>
        <begin position="104"/>
        <end position="181"/>
    </location>
</feature>
<evidence type="ECO:0000256" key="9">
    <source>
        <dbReference type="SAM" id="MobiDB-lite"/>
    </source>
</evidence>
<keyword evidence="4" id="KW-0805">Transcription regulation</keyword>
<evidence type="ECO:0000313" key="10">
    <source>
        <dbReference type="EMBL" id="OAD76968.1"/>
    </source>
</evidence>
<dbReference type="GO" id="GO:0006357">
    <property type="term" value="P:regulation of transcription by RNA polymerase II"/>
    <property type="evidence" value="ECO:0007669"/>
    <property type="project" value="InterPro"/>
</dbReference>
<dbReference type="EMBL" id="KV440975">
    <property type="protein sequence ID" value="OAD76968.1"/>
    <property type="molecule type" value="Genomic_DNA"/>
</dbReference>
<dbReference type="InterPro" id="IPR013942">
    <property type="entry name" value="Mediator_Med19_fun"/>
</dbReference>
<dbReference type="PANTHER" id="PTHR28270">
    <property type="entry name" value="MEDIATOR OF RNA POLYMERASE II TRANSCRIPTION SUBUNIT 19"/>
    <property type="match status" value="1"/>
</dbReference>
<keyword evidence="7" id="KW-0539">Nucleus</keyword>
<dbReference type="InParanoid" id="A0A167NZX3"/>
<evidence type="ECO:0000256" key="7">
    <source>
        <dbReference type="ARBA" id="ARBA00023242"/>
    </source>
</evidence>
<dbReference type="OrthoDB" id="2160599at2759"/>
<evidence type="ECO:0000256" key="8">
    <source>
        <dbReference type="ARBA" id="ARBA00032018"/>
    </source>
</evidence>
<gene>
    <name evidence="10" type="ORF">PHYBLDRAFT_62842</name>
</gene>
<evidence type="ECO:0000256" key="2">
    <source>
        <dbReference type="ARBA" id="ARBA00009259"/>
    </source>
</evidence>
<dbReference type="GeneID" id="29001929"/>
<feature type="compositionally biased region" description="Low complexity" evidence="9">
    <location>
        <begin position="109"/>
        <end position="120"/>
    </location>
</feature>
<evidence type="ECO:0000256" key="3">
    <source>
        <dbReference type="ARBA" id="ARBA00019615"/>
    </source>
</evidence>
<reference evidence="11" key="1">
    <citation type="submission" date="2015-06" db="EMBL/GenBank/DDBJ databases">
        <title>Expansion of signal transduction pathways in fungi by whole-genome duplication.</title>
        <authorList>
            <consortium name="DOE Joint Genome Institute"/>
            <person name="Corrochano L.M."/>
            <person name="Kuo A."/>
            <person name="Marcet-Houben M."/>
            <person name="Polaino S."/>
            <person name="Salamov A."/>
            <person name="Villalobos J.M."/>
            <person name="Alvarez M.I."/>
            <person name="Avalos J."/>
            <person name="Benito E.P."/>
            <person name="Benoit I."/>
            <person name="Burger G."/>
            <person name="Camino L.P."/>
            <person name="Canovas D."/>
            <person name="Cerda-Olmedo E."/>
            <person name="Cheng J.-F."/>
            <person name="Dominguez A."/>
            <person name="Elias M."/>
            <person name="Eslava A.P."/>
            <person name="Glaser F."/>
            <person name="Grimwood J."/>
            <person name="Gutierrez G."/>
            <person name="Heitman J."/>
            <person name="Henrissat B."/>
            <person name="Iturriaga E.A."/>
            <person name="Lang B.F."/>
            <person name="Lavin J.L."/>
            <person name="Lee S."/>
            <person name="Li W."/>
            <person name="Lindquist E."/>
            <person name="Lopez-Garcia S."/>
            <person name="Luque E.M."/>
            <person name="Marcos A.T."/>
            <person name="Martin J."/>
            <person name="McCluskey K."/>
            <person name="Medina H.R."/>
            <person name="Miralles-Duran A."/>
            <person name="Miyazaki A."/>
            <person name="Munoz-Torres E."/>
            <person name="Oguiza J.A."/>
            <person name="Ohm R."/>
            <person name="Olmedo M."/>
            <person name="Orejas M."/>
            <person name="Ortiz-Castellanos L."/>
            <person name="Pisabarro A.G."/>
            <person name="Rodriguez-Romero J."/>
            <person name="Ruiz-Herrera J."/>
            <person name="Ruiz-Vazquez R."/>
            <person name="Sanz C."/>
            <person name="Schackwitz W."/>
            <person name="Schmutz J."/>
            <person name="Shahriari M."/>
            <person name="Shelest E."/>
            <person name="Silva-Franco F."/>
            <person name="Soanes D."/>
            <person name="Syed K."/>
            <person name="Tagua V.G."/>
            <person name="Talbot N.J."/>
            <person name="Thon M."/>
            <person name="De vries R.P."/>
            <person name="Wiebenga A."/>
            <person name="Yadav J.S."/>
            <person name="Braun E.L."/>
            <person name="Baker S."/>
            <person name="Garre V."/>
            <person name="Horwitz B."/>
            <person name="Torres-Martinez S."/>
            <person name="Idnurm A."/>
            <person name="Herrera-Estrella A."/>
            <person name="Gabaldon T."/>
            <person name="Grigoriev I.V."/>
        </authorList>
    </citation>
    <scope>NUCLEOTIDE SEQUENCE [LARGE SCALE GENOMIC DNA]</scope>
    <source>
        <strain evidence="11">NRRL 1555(-)</strain>
    </source>
</reference>
<accession>A0A167NZX3</accession>
<dbReference type="PANTHER" id="PTHR28270:SF1">
    <property type="entry name" value="MEDIATOR OF RNA POLYMERASE II TRANSCRIPTION SUBUNIT 19"/>
    <property type="match status" value="1"/>
</dbReference>
<dbReference type="AlphaFoldDB" id="A0A167NZX3"/>
<dbReference type="STRING" id="763407.A0A167NZX3"/>
<evidence type="ECO:0000256" key="5">
    <source>
        <dbReference type="ARBA" id="ARBA00023159"/>
    </source>
</evidence>
<dbReference type="RefSeq" id="XP_018295008.1">
    <property type="nucleotide sequence ID" value="XM_018441023.1"/>
</dbReference>
<protein>
    <recommendedName>
        <fullName evidence="3">Mediator of RNA polymerase II transcription subunit 19</fullName>
    </recommendedName>
    <alternativeName>
        <fullName evidence="8">Mediator complex subunit 19</fullName>
    </alternativeName>
</protein>
<evidence type="ECO:0000313" key="11">
    <source>
        <dbReference type="Proteomes" id="UP000077315"/>
    </source>
</evidence>
<evidence type="ECO:0000256" key="4">
    <source>
        <dbReference type="ARBA" id="ARBA00023015"/>
    </source>
</evidence>
<keyword evidence="6" id="KW-0804">Transcription</keyword>
<comment type="subcellular location">
    <subcellularLocation>
        <location evidence="1">Nucleus</location>
    </subcellularLocation>
</comment>
<evidence type="ECO:0000256" key="1">
    <source>
        <dbReference type="ARBA" id="ARBA00004123"/>
    </source>
</evidence>
<sequence>MATMTKRPRLTGSQDLLSYYNLTPLYDKYVRPYSPPNRAAGLDQTLFRYISDLPGKYDVEPDGYLINLLRDPQAVESGPKIKRLDPETLEDAFSLKEGPVPGFDASILGTDDGGSSTYSGVNPGQYLHTERGEYGASAGDEMNKRERKKKKKKRKHSHDHDEDGHTHEHKKKKKRKKASVG</sequence>